<proteinExistence type="predicted"/>
<dbReference type="PANTHER" id="PTHR39948">
    <property type="entry name" value="GEO11419P1"/>
    <property type="match status" value="1"/>
</dbReference>
<reference evidence="2 3" key="1">
    <citation type="journal article" date="2018" name="Gigascience">
        <title>Genomes of trombidid mites reveal novel predicted allergens and laterally-transferred genes associated with secondary metabolism.</title>
        <authorList>
            <person name="Dong X."/>
            <person name="Chaisiri K."/>
            <person name="Xia D."/>
            <person name="Armstrong S.D."/>
            <person name="Fang Y."/>
            <person name="Donnelly M.J."/>
            <person name="Kadowaki T."/>
            <person name="McGarry J.W."/>
            <person name="Darby A.C."/>
            <person name="Makepeace B.L."/>
        </authorList>
    </citation>
    <scope>NUCLEOTIDE SEQUENCE [LARGE SCALE GENOMIC DNA]</scope>
    <source>
        <strain evidence="2">UoL-WK</strain>
    </source>
</reference>
<gene>
    <name evidence="2" type="ORF">B4U79_07677</name>
</gene>
<comment type="caution">
    <text evidence="2">The sequence shown here is derived from an EMBL/GenBank/DDBJ whole genome shotgun (WGS) entry which is preliminary data.</text>
</comment>
<accession>A0A443QN14</accession>
<protein>
    <submittedName>
        <fullName evidence="2">Uncharacterized protein</fullName>
    </submittedName>
</protein>
<dbReference type="AlphaFoldDB" id="A0A443QN14"/>
<dbReference type="OrthoDB" id="6484224at2759"/>
<evidence type="ECO:0000313" key="3">
    <source>
        <dbReference type="Proteomes" id="UP000285301"/>
    </source>
</evidence>
<sequence length="72" mass="8074">MNASQIIWAIIWLLILVFIGFWIAGICSFLYILVSVFTPCLPPLEPIAEILMKGVQFANYCSKNLIKGNSLL</sequence>
<keyword evidence="1" id="KW-0472">Membrane</keyword>
<keyword evidence="1" id="KW-0812">Transmembrane</keyword>
<evidence type="ECO:0000256" key="1">
    <source>
        <dbReference type="SAM" id="Phobius"/>
    </source>
</evidence>
<evidence type="ECO:0000313" key="2">
    <source>
        <dbReference type="EMBL" id="RWS04397.1"/>
    </source>
</evidence>
<dbReference type="Proteomes" id="UP000285301">
    <property type="component" value="Unassembled WGS sequence"/>
</dbReference>
<feature type="transmembrane region" description="Helical" evidence="1">
    <location>
        <begin position="6"/>
        <end position="34"/>
    </location>
</feature>
<keyword evidence="1" id="KW-1133">Transmembrane helix</keyword>
<organism evidence="2 3">
    <name type="scientific">Dinothrombium tinctorium</name>
    <dbReference type="NCBI Taxonomy" id="1965070"/>
    <lineage>
        <taxon>Eukaryota</taxon>
        <taxon>Metazoa</taxon>
        <taxon>Ecdysozoa</taxon>
        <taxon>Arthropoda</taxon>
        <taxon>Chelicerata</taxon>
        <taxon>Arachnida</taxon>
        <taxon>Acari</taxon>
        <taxon>Acariformes</taxon>
        <taxon>Trombidiformes</taxon>
        <taxon>Prostigmata</taxon>
        <taxon>Anystina</taxon>
        <taxon>Parasitengona</taxon>
        <taxon>Trombidioidea</taxon>
        <taxon>Trombidiidae</taxon>
        <taxon>Dinothrombium</taxon>
    </lineage>
</organism>
<keyword evidence="3" id="KW-1185">Reference proteome</keyword>
<dbReference type="EMBL" id="NCKU01005579">
    <property type="protein sequence ID" value="RWS04397.1"/>
    <property type="molecule type" value="Genomic_DNA"/>
</dbReference>
<name>A0A443QN14_9ACAR</name>
<dbReference type="PANTHER" id="PTHR39948:SF1">
    <property type="entry name" value="GEO11419P1"/>
    <property type="match status" value="1"/>
</dbReference>